<dbReference type="InterPro" id="IPR036856">
    <property type="entry name" value="Ald_Oxase/Xan_DH_a/b_sf"/>
</dbReference>
<evidence type="ECO:0000313" key="4">
    <source>
        <dbReference type="EMBL" id="NMH92005.1"/>
    </source>
</evidence>
<dbReference type="InterPro" id="IPR008274">
    <property type="entry name" value="AldOxase/xan_DH_MoCoBD1"/>
</dbReference>
<name>A0A848DHH5_9PSEU</name>
<keyword evidence="2" id="KW-0560">Oxidoreductase</keyword>
<gene>
    <name evidence="4" type="ORF">HF519_10565</name>
</gene>
<dbReference type="RefSeq" id="WP_169412637.1">
    <property type="nucleotide sequence ID" value="NZ_JAAXKZ010000029.1"/>
</dbReference>
<dbReference type="SUPFAM" id="SSF56003">
    <property type="entry name" value="Molybdenum cofactor-binding domain"/>
    <property type="match status" value="1"/>
</dbReference>
<protein>
    <submittedName>
        <fullName evidence="4">Xanthine dehydrogenase family protein molybdopterin-binding subunit</fullName>
    </submittedName>
</protein>
<dbReference type="Pfam" id="PF02738">
    <property type="entry name" value="MoCoBD_1"/>
    <property type="match status" value="1"/>
</dbReference>
<organism evidence="4 5">
    <name type="scientific">Pseudonocardia bannensis</name>
    <dbReference type="NCBI Taxonomy" id="630973"/>
    <lineage>
        <taxon>Bacteria</taxon>
        <taxon>Bacillati</taxon>
        <taxon>Actinomycetota</taxon>
        <taxon>Actinomycetes</taxon>
        <taxon>Pseudonocardiales</taxon>
        <taxon>Pseudonocardiaceae</taxon>
        <taxon>Pseudonocardia</taxon>
    </lineage>
</organism>
<dbReference type="SMART" id="SM01008">
    <property type="entry name" value="Ald_Xan_dh_C"/>
    <property type="match status" value="1"/>
</dbReference>
<evidence type="ECO:0000259" key="3">
    <source>
        <dbReference type="SMART" id="SM01008"/>
    </source>
</evidence>
<dbReference type="PANTHER" id="PTHR11908:SF132">
    <property type="entry name" value="ALDEHYDE OXIDASE 1-RELATED"/>
    <property type="match status" value="1"/>
</dbReference>
<keyword evidence="1" id="KW-0500">Molybdenum</keyword>
<dbReference type="GO" id="GO:0005506">
    <property type="term" value="F:iron ion binding"/>
    <property type="evidence" value="ECO:0007669"/>
    <property type="project" value="InterPro"/>
</dbReference>
<evidence type="ECO:0000256" key="2">
    <source>
        <dbReference type="ARBA" id="ARBA00023002"/>
    </source>
</evidence>
<dbReference type="EMBL" id="JAAXKZ010000029">
    <property type="protein sequence ID" value="NMH92005.1"/>
    <property type="molecule type" value="Genomic_DNA"/>
</dbReference>
<dbReference type="Pfam" id="PF01315">
    <property type="entry name" value="Ald_Xan_dh_C"/>
    <property type="match status" value="1"/>
</dbReference>
<reference evidence="4 5" key="1">
    <citation type="submission" date="2020-04" db="EMBL/GenBank/DDBJ databases">
        <authorList>
            <person name="Klaysubun C."/>
            <person name="Duangmal K."/>
            <person name="Lipun K."/>
        </authorList>
    </citation>
    <scope>NUCLEOTIDE SEQUENCE [LARGE SCALE GENOMIC DNA]</scope>
    <source>
        <strain evidence="4 5">DSM 45300</strain>
    </source>
</reference>
<comment type="caution">
    <text evidence="4">The sequence shown here is derived from an EMBL/GenBank/DDBJ whole genome shotgun (WGS) entry which is preliminary data.</text>
</comment>
<dbReference type="SUPFAM" id="SSF54665">
    <property type="entry name" value="CO dehydrogenase molybdoprotein N-domain-like"/>
    <property type="match status" value="1"/>
</dbReference>
<evidence type="ECO:0000313" key="5">
    <source>
        <dbReference type="Proteomes" id="UP000586918"/>
    </source>
</evidence>
<dbReference type="Gene3D" id="3.90.1170.50">
    <property type="entry name" value="Aldehyde oxidase/xanthine dehydrogenase, a/b hammerhead"/>
    <property type="match status" value="1"/>
</dbReference>
<proteinExistence type="predicted"/>
<dbReference type="InterPro" id="IPR016208">
    <property type="entry name" value="Ald_Oxase/xanthine_DH-like"/>
</dbReference>
<dbReference type="InterPro" id="IPR037165">
    <property type="entry name" value="AldOxase/xan_DH_Mopterin-bd_sf"/>
</dbReference>
<evidence type="ECO:0000256" key="1">
    <source>
        <dbReference type="ARBA" id="ARBA00022505"/>
    </source>
</evidence>
<accession>A0A848DHH5</accession>
<feature type="domain" description="Aldehyde oxidase/xanthine dehydrogenase a/b hammerhead" evidence="3">
    <location>
        <begin position="29"/>
        <end position="143"/>
    </location>
</feature>
<dbReference type="PANTHER" id="PTHR11908">
    <property type="entry name" value="XANTHINE DEHYDROGENASE"/>
    <property type="match status" value="1"/>
</dbReference>
<dbReference type="AlphaFoldDB" id="A0A848DHH5"/>
<dbReference type="GO" id="GO:0016491">
    <property type="term" value="F:oxidoreductase activity"/>
    <property type="evidence" value="ECO:0007669"/>
    <property type="project" value="UniProtKB-KW"/>
</dbReference>
<dbReference type="Gene3D" id="3.30.365.10">
    <property type="entry name" value="Aldehyde oxidase/xanthine dehydrogenase, molybdopterin binding domain"/>
    <property type="match status" value="4"/>
</dbReference>
<dbReference type="Proteomes" id="UP000586918">
    <property type="component" value="Unassembled WGS sequence"/>
</dbReference>
<keyword evidence="5" id="KW-1185">Reference proteome</keyword>
<dbReference type="InterPro" id="IPR046867">
    <property type="entry name" value="AldOxase/xan_DH_MoCoBD2"/>
</dbReference>
<sequence>MTVTEPLTVRPPQYVGARVLRVEDNKYLMGRGRYLDDLALPGMLQAAFVRSPHAHARIASIDISAAKALKGVVEVLTGAELAKMGTPLVADLQREEVLPVGKELLATDKVRHVGEAVAIVIAESRYLAEDGAQLVSVEYEPLPALVDPEQALSHGAVLLHDDVPGNNVAHIEFDSGGVEEAFAKADRVFTKRFHAGRQHAAPLETRGVMADYNPGTGHLTIWSSTQLPHFLRTLIAPHLQMSERHLTVIAPDVGGGFGLKCHVFVEEAIIPLVAKRLRRPVKWVEDRVENLAASGHAKEIVMDIDIAVTNDGRFLAFRGRYIGDCGAYSGYPWTALIDPLAAANLLPSLYDVREMSFQVDAVLTNKCQTTAYRGPGMAPGHLARETLIDDIAHELGMDPVELRIKNCIGPEPYVTVNNMRFDGGSYVESIRKAQELVDYDRFREAQAAARAEGRYLGIGFSPFVEAGTWGSEGAKALGFPAEFYDTASVTVEPDGTVTVTTGTFNHGQGHHTSLAQLAADRLGVRIENVRVVDGDTSKAVWGAGTYASRSAVVAGGSILYAATEVRNKLLALAGSLLEASPDDIELYDGQASIKGVPEKSLPIAQLAGVGYFGGALRPEGQEPTLSATRYYDPPQTYSNGVVVAIVEVDAETGRVDLQRVVAVEDCGTMLNPLIVEGQVHGAVAQGIGAALYESLEYDESGQLLSGTLMDFLYPSSTEVPTIEVSHIVTPSPVTEGGMKGMAEGGTIAAPAAVINAIADALTPFGAVIRHAPVRPADVLALIEAGRA</sequence>
<dbReference type="Pfam" id="PF20256">
    <property type="entry name" value="MoCoBD_2"/>
    <property type="match status" value="1"/>
</dbReference>
<dbReference type="InterPro" id="IPR000674">
    <property type="entry name" value="Ald_Oxase/Xan_DH_a/b"/>
</dbReference>